<protein>
    <submittedName>
        <fullName evidence="3">Phage-related putative membrane protein</fullName>
    </submittedName>
</protein>
<keyword evidence="2" id="KW-0472">Membrane</keyword>
<accession>W6RKP9</accession>
<dbReference type="KEGG" id="ppse:BN5_3862"/>
<gene>
    <name evidence="3" type="ORF">BN5_3862</name>
</gene>
<feature type="transmembrane region" description="Helical" evidence="2">
    <location>
        <begin position="36"/>
        <end position="55"/>
    </location>
</feature>
<proteinExistence type="predicted"/>
<dbReference type="EMBL" id="HG916826">
    <property type="protein sequence ID" value="CDM42404.1"/>
    <property type="molecule type" value="Genomic_DNA"/>
</dbReference>
<feature type="transmembrane region" description="Helical" evidence="2">
    <location>
        <begin position="67"/>
        <end position="88"/>
    </location>
</feature>
<name>W6RKP9_ECTO5</name>
<organism evidence="3 4">
    <name type="scientific">Ectopseudomonas oleovorans (strain CECT 5344)</name>
    <name type="common">Pseudomonas pseudoalcaligenes</name>
    <dbReference type="NCBI Taxonomy" id="1182590"/>
    <lineage>
        <taxon>Bacteria</taxon>
        <taxon>Pseudomonadati</taxon>
        <taxon>Pseudomonadota</taxon>
        <taxon>Gammaproteobacteria</taxon>
        <taxon>Pseudomonadales</taxon>
        <taxon>Pseudomonadaceae</taxon>
        <taxon>Ectopseudomonas</taxon>
    </lineage>
</organism>
<dbReference type="Proteomes" id="UP000032841">
    <property type="component" value="Chromosome"/>
</dbReference>
<keyword evidence="2" id="KW-1133">Transmembrane helix</keyword>
<evidence type="ECO:0000256" key="2">
    <source>
        <dbReference type="SAM" id="Phobius"/>
    </source>
</evidence>
<sequence>MRTYPHCAQPSRTRKERPMPEPGTTTVAASGALLKYFGLHIGAGALAATLGFLVLWPRSMREGFARLFCTIVASSVFGPVLVVQMHAARPELFASAEAVAALYGLEPALGLLFVATPLLVIAGLPAWWLIGAALRFFERDGDSWLGVLAQRLKRKLES</sequence>
<evidence type="ECO:0000313" key="4">
    <source>
        <dbReference type="Proteomes" id="UP000032841"/>
    </source>
</evidence>
<dbReference type="AlphaFoldDB" id="W6RKP9"/>
<dbReference type="HOGENOM" id="CLU_148461_0_0_6"/>
<evidence type="ECO:0000313" key="3">
    <source>
        <dbReference type="EMBL" id="CDM42404.1"/>
    </source>
</evidence>
<feature type="transmembrane region" description="Helical" evidence="2">
    <location>
        <begin position="108"/>
        <end position="130"/>
    </location>
</feature>
<dbReference type="eggNOG" id="ENOG50335IY">
    <property type="taxonomic scope" value="Bacteria"/>
</dbReference>
<feature type="region of interest" description="Disordered" evidence="1">
    <location>
        <begin position="1"/>
        <end position="23"/>
    </location>
</feature>
<keyword evidence="2" id="KW-0812">Transmembrane</keyword>
<evidence type="ECO:0000256" key="1">
    <source>
        <dbReference type="SAM" id="MobiDB-lite"/>
    </source>
</evidence>
<reference evidence="3 4" key="1">
    <citation type="submission" date="2013-11" db="EMBL/GenBank/DDBJ databases">
        <title>Complete genome sequence of the cyanide-degrading bacterium Pseudomonas pseudoalcaligenes CECT 5344.</title>
        <authorList>
            <person name="Wibberg D."/>
            <person name="Puehler A."/>
            <person name="Schlueter A."/>
        </authorList>
    </citation>
    <scope>NUCLEOTIDE SEQUENCE [LARGE SCALE GENOMIC DNA]</scope>
    <source>
        <strain evidence="4">CECT 5344</strain>
    </source>
</reference>